<dbReference type="RefSeq" id="WP_163956909.1">
    <property type="nucleotide sequence ID" value="NZ_BAAAES010000008.1"/>
</dbReference>
<evidence type="ECO:0000313" key="2">
    <source>
        <dbReference type="EMBL" id="GAA0670474.1"/>
    </source>
</evidence>
<protein>
    <submittedName>
        <fullName evidence="2">Uncharacterized protein</fullName>
    </submittedName>
</protein>
<organism evidence="2 3">
    <name type="scientific">Sphingomonas insulae</name>
    <dbReference type="NCBI Taxonomy" id="424800"/>
    <lineage>
        <taxon>Bacteria</taxon>
        <taxon>Pseudomonadati</taxon>
        <taxon>Pseudomonadota</taxon>
        <taxon>Alphaproteobacteria</taxon>
        <taxon>Sphingomonadales</taxon>
        <taxon>Sphingomonadaceae</taxon>
        <taxon>Sphingomonas</taxon>
    </lineage>
</organism>
<reference evidence="2 3" key="1">
    <citation type="journal article" date="2019" name="Int. J. Syst. Evol. Microbiol.">
        <title>The Global Catalogue of Microorganisms (GCM) 10K type strain sequencing project: providing services to taxonomists for standard genome sequencing and annotation.</title>
        <authorList>
            <consortium name="The Broad Institute Genomics Platform"/>
            <consortium name="The Broad Institute Genome Sequencing Center for Infectious Disease"/>
            <person name="Wu L."/>
            <person name="Ma J."/>
        </authorList>
    </citation>
    <scope>NUCLEOTIDE SEQUENCE [LARGE SCALE GENOMIC DNA]</scope>
    <source>
        <strain evidence="2 3">JCM 14603</strain>
    </source>
</reference>
<accession>A0ABN1JJV2</accession>
<keyword evidence="3" id="KW-1185">Reference proteome</keyword>
<comment type="caution">
    <text evidence="2">The sequence shown here is derived from an EMBL/GenBank/DDBJ whole genome shotgun (WGS) entry which is preliminary data.</text>
</comment>
<dbReference type="EMBL" id="BAAAES010000008">
    <property type="protein sequence ID" value="GAA0670474.1"/>
    <property type="molecule type" value="Genomic_DNA"/>
</dbReference>
<keyword evidence="1" id="KW-0732">Signal</keyword>
<proteinExistence type="predicted"/>
<gene>
    <name evidence="2" type="ORF">GCM10009102_21490</name>
</gene>
<evidence type="ECO:0000256" key="1">
    <source>
        <dbReference type="SAM" id="SignalP"/>
    </source>
</evidence>
<sequence>MFVTAIAAALLASSNAPVATGTPTPQPVAKTDPVAANPRVCLVDRVTGSRIPQRTCKRLAEWRAAGLDPLAKR</sequence>
<evidence type="ECO:0000313" key="3">
    <source>
        <dbReference type="Proteomes" id="UP001500238"/>
    </source>
</evidence>
<feature type="signal peptide" evidence="1">
    <location>
        <begin position="1"/>
        <end position="19"/>
    </location>
</feature>
<name>A0ABN1JJV2_9SPHN</name>
<feature type="chain" id="PRO_5047237885" evidence="1">
    <location>
        <begin position="20"/>
        <end position="73"/>
    </location>
</feature>
<dbReference type="Proteomes" id="UP001500238">
    <property type="component" value="Unassembled WGS sequence"/>
</dbReference>